<name>B9BR79_9BURK</name>
<gene>
    <name evidence="1" type="ORF">BURMUCGD2_0939</name>
</gene>
<organism evidence="1 2">
    <name type="scientific">Burkholderia multivorans CGD2</name>
    <dbReference type="NCBI Taxonomy" id="513052"/>
    <lineage>
        <taxon>Bacteria</taxon>
        <taxon>Pseudomonadati</taxon>
        <taxon>Pseudomonadota</taxon>
        <taxon>Betaproteobacteria</taxon>
        <taxon>Burkholderiales</taxon>
        <taxon>Burkholderiaceae</taxon>
        <taxon>Burkholderia</taxon>
        <taxon>Burkholderia cepacia complex</taxon>
    </lineage>
</organism>
<dbReference type="Proteomes" id="UP000004535">
    <property type="component" value="Unassembled WGS sequence"/>
</dbReference>
<evidence type="ECO:0000313" key="1">
    <source>
        <dbReference type="EMBL" id="EEE07124.1"/>
    </source>
</evidence>
<comment type="caution">
    <text evidence="1">The sequence shown here is derived from an EMBL/GenBank/DDBJ whole genome shotgun (WGS) entry which is preliminary data.</text>
</comment>
<proteinExistence type="predicted"/>
<evidence type="ECO:0000313" key="2">
    <source>
        <dbReference type="Proteomes" id="UP000004535"/>
    </source>
</evidence>
<dbReference type="EMBL" id="ACFC01000005">
    <property type="protein sequence ID" value="EEE07124.1"/>
    <property type="molecule type" value="Genomic_DNA"/>
</dbReference>
<accession>B9BR79</accession>
<dbReference type="AlphaFoldDB" id="B9BR79"/>
<reference evidence="1 2" key="1">
    <citation type="journal article" date="2012" name="J. Bacteriol.">
        <title>Draft Genome Sequence Determination for Cystic Fibrosis and Chronic Granulomatous Disease Burkholderia multivorans Isolates.</title>
        <authorList>
            <person name="Varga J.J."/>
            <person name="Losada L."/>
            <person name="Zelazny A.M."/>
            <person name="Brinkac L."/>
            <person name="Harkins D."/>
            <person name="Radune D."/>
            <person name="Hostetler J."/>
            <person name="Sampaio E.P."/>
            <person name="Ronning C.M."/>
            <person name="Nierman W.C."/>
            <person name="Greenberg D.E."/>
            <person name="Holland S.M."/>
            <person name="Goldberg J.B."/>
        </authorList>
    </citation>
    <scope>NUCLEOTIDE SEQUENCE [LARGE SCALE GENOMIC DNA]</scope>
    <source>
        <strain evidence="1 2">CGD2</strain>
    </source>
</reference>
<sequence>MVHGTNSPFRDAEKRSAIQNEARISLFLQEQFSIESPFYAHHPDRRRT</sequence>
<protein>
    <submittedName>
        <fullName evidence="1">Uncharacterized protein</fullName>
    </submittedName>
</protein>